<organism evidence="1 2">
    <name type="scientific">Prauserella muralis</name>
    <dbReference type="NCBI Taxonomy" id="588067"/>
    <lineage>
        <taxon>Bacteria</taxon>
        <taxon>Bacillati</taxon>
        <taxon>Actinomycetota</taxon>
        <taxon>Actinomycetes</taxon>
        <taxon>Pseudonocardiales</taxon>
        <taxon>Pseudonocardiaceae</taxon>
        <taxon>Prauserella</taxon>
    </lineage>
</organism>
<dbReference type="RefSeq" id="WP_112278914.1">
    <property type="nucleotide sequence ID" value="NZ_MASW01000001.1"/>
</dbReference>
<sequence>MSEQITATVQALPAAVHPDYADVRDRRLAETLTAEDAAELTGFDPLERLTCRTHRRWVHECISSRLHVFAVTGHRWCRRCASEASVAVDELTWQVRVSCQRCGQAPEGAATRQIVRTCRASMAAARGCAA</sequence>
<protein>
    <submittedName>
        <fullName evidence="1">Uncharacterized protein</fullName>
    </submittedName>
</protein>
<dbReference type="AlphaFoldDB" id="A0A2V4B8N3"/>
<comment type="caution">
    <text evidence="1">The sequence shown here is derived from an EMBL/GenBank/DDBJ whole genome shotgun (WGS) entry which is preliminary data.</text>
</comment>
<name>A0A2V4B8N3_9PSEU</name>
<dbReference type="Proteomes" id="UP000249915">
    <property type="component" value="Unassembled WGS sequence"/>
</dbReference>
<gene>
    <name evidence="1" type="ORF">BAY60_00160</name>
</gene>
<reference evidence="1 2" key="1">
    <citation type="submission" date="2016-07" db="EMBL/GenBank/DDBJ databases">
        <title>Draft genome sequence of Prauserella muralis DSM 45305, isolated from a mould-covered wall in an indoor environment.</title>
        <authorList>
            <person name="Ruckert C."/>
            <person name="Albersmeier A."/>
            <person name="Jiang C.-L."/>
            <person name="Jiang Y."/>
            <person name="Kalinowski J."/>
            <person name="Schneider O."/>
            <person name="Winkler A."/>
            <person name="Zotchev S.B."/>
        </authorList>
    </citation>
    <scope>NUCLEOTIDE SEQUENCE [LARGE SCALE GENOMIC DNA]</scope>
    <source>
        <strain evidence="1 2">DSM 45305</strain>
    </source>
</reference>
<accession>A0A2V4B8N3</accession>
<dbReference type="OrthoDB" id="4467390at2"/>
<evidence type="ECO:0000313" key="1">
    <source>
        <dbReference type="EMBL" id="PXY30892.1"/>
    </source>
</evidence>
<keyword evidence="2" id="KW-1185">Reference proteome</keyword>
<dbReference type="EMBL" id="MASW01000001">
    <property type="protein sequence ID" value="PXY30892.1"/>
    <property type="molecule type" value="Genomic_DNA"/>
</dbReference>
<evidence type="ECO:0000313" key="2">
    <source>
        <dbReference type="Proteomes" id="UP000249915"/>
    </source>
</evidence>
<proteinExistence type="predicted"/>